<evidence type="ECO:0000313" key="5">
    <source>
        <dbReference type="Proteomes" id="UP000223968"/>
    </source>
</evidence>
<dbReference type="EMBL" id="PDNB01000082">
    <property type="protein sequence ID" value="PGH10808.1"/>
    <property type="molecule type" value="Genomic_DNA"/>
</dbReference>
<sequence>MEDTSAAPTHWAQELDLEPVKNQNGPAEAATAQKGVRQPWREYWPLTCGSRLYEKFQIEFPDILSWRFDSTRPFERPWRFWRDRIAPGKEGDLYKGAEESKEEPLLRQRAASESAIQADSRRNLDEQLKKLNMIAVESVPFYYLAPLDLYRVQKPYRHQMPNIDGLKRSNVVTQCHPVTVYEVSGNEHVFTLEKSGFEFAKCPVSMEDWTESSVIEQYIPRLEDWLKGYLGCEQVSVYTYRFRKKNHNAEKCDWGGPLFRVHCDSTEQSCNAKAKLYLPDTPESLMKGRIRCLNVWRPITTPVQDCPLAMCDARTVNKEDLVSMDIVYPHYSDEAYEVMYSPTHRWFYKKGMQSDDIIIFKLGDNSETEATVCPHSAFMDPSLPSGAPSRVSIEIKAIVFG</sequence>
<evidence type="ECO:0000313" key="4">
    <source>
        <dbReference type="EMBL" id="PGH10808.1"/>
    </source>
</evidence>
<comment type="caution">
    <text evidence="4">The sequence shown here is derived from an EMBL/GenBank/DDBJ whole genome shotgun (WGS) entry which is preliminary data.</text>
</comment>
<feature type="region of interest" description="Disordered" evidence="2">
    <location>
        <begin position="1"/>
        <end position="34"/>
    </location>
</feature>
<proteinExistence type="inferred from homology"/>
<dbReference type="NCBIfam" id="NF041278">
    <property type="entry name" value="CmcJ_NvfI_EfuI"/>
    <property type="match status" value="1"/>
</dbReference>
<evidence type="ECO:0000256" key="1">
    <source>
        <dbReference type="ARBA" id="ARBA00023604"/>
    </source>
</evidence>
<protein>
    <submittedName>
        <fullName evidence="4">Uncharacterized protein</fullName>
    </submittedName>
</protein>
<dbReference type="GO" id="GO:0016491">
    <property type="term" value="F:oxidoreductase activity"/>
    <property type="evidence" value="ECO:0007669"/>
    <property type="project" value="InterPro"/>
</dbReference>
<dbReference type="OrthoDB" id="4178830at2759"/>
<reference evidence="4 5" key="1">
    <citation type="submission" date="2017-10" db="EMBL/GenBank/DDBJ databases">
        <title>Comparative genomics in systemic dimorphic fungi from Ajellomycetaceae.</title>
        <authorList>
            <person name="Munoz J.F."/>
            <person name="Mcewen J.G."/>
            <person name="Clay O.K."/>
            <person name="Cuomo C.A."/>
        </authorList>
    </citation>
    <scope>NUCLEOTIDE SEQUENCE [LARGE SCALE GENOMIC DNA]</scope>
    <source>
        <strain evidence="4 5">UAMH5409</strain>
    </source>
</reference>
<evidence type="ECO:0000256" key="2">
    <source>
        <dbReference type="SAM" id="MobiDB-lite"/>
    </source>
</evidence>
<name>A0A2B7XQC9_9EURO</name>
<accession>A0A2B7XQC9</accession>
<organism evidence="4 5">
    <name type="scientific">Helicocarpus griseus UAMH5409</name>
    <dbReference type="NCBI Taxonomy" id="1447875"/>
    <lineage>
        <taxon>Eukaryota</taxon>
        <taxon>Fungi</taxon>
        <taxon>Dikarya</taxon>
        <taxon>Ascomycota</taxon>
        <taxon>Pezizomycotina</taxon>
        <taxon>Eurotiomycetes</taxon>
        <taxon>Eurotiomycetidae</taxon>
        <taxon>Onygenales</taxon>
        <taxon>Ajellomycetaceae</taxon>
        <taxon>Helicocarpus</taxon>
    </lineage>
</organism>
<evidence type="ECO:0000313" key="3">
    <source>
        <dbReference type="EMBL" id="PGG95440.1"/>
    </source>
</evidence>
<keyword evidence="5" id="KW-1185">Reference proteome</keyword>
<gene>
    <name evidence="4" type="ORF">AJ79_05281</name>
    <name evidence="3" type="ORF">AJ79_10055</name>
</gene>
<comment type="similarity">
    <text evidence="1">Belongs to the asaB hydroxylase/desaturase family.</text>
</comment>
<dbReference type="Proteomes" id="UP000223968">
    <property type="component" value="Unassembled WGS sequence"/>
</dbReference>
<dbReference type="PANTHER" id="PTHR34598:SF3">
    <property type="entry name" value="OXIDOREDUCTASE AN1597"/>
    <property type="match status" value="1"/>
</dbReference>
<dbReference type="InterPro" id="IPR044053">
    <property type="entry name" value="AsaB-like"/>
</dbReference>
<dbReference type="EMBL" id="PDNB01000345">
    <property type="protein sequence ID" value="PGG95440.1"/>
    <property type="molecule type" value="Genomic_DNA"/>
</dbReference>
<dbReference type="STRING" id="1447875.A0A2B7XQC9"/>
<dbReference type="PANTHER" id="PTHR34598">
    <property type="entry name" value="BLL6449 PROTEIN"/>
    <property type="match status" value="1"/>
</dbReference>
<dbReference type="AlphaFoldDB" id="A0A2B7XQC9"/>